<evidence type="ECO:0000313" key="3">
    <source>
        <dbReference type="Proteomes" id="UP000314294"/>
    </source>
</evidence>
<evidence type="ECO:0000313" key="2">
    <source>
        <dbReference type="EMBL" id="TNN53950.1"/>
    </source>
</evidence>
<feature type="region of interest" description="Disordered" evidence="1">
    <location>
        <begin position="22"/>
        <end position="42"/>
    </location>
</feature>
<sequence length="298" mass="32389">MSSSSRRRSDVWRHVDEYCTQRHSKKAKVSGGPSRTPVRPRAAISSTMRSWSSLSYSRVGLWLSGILEQKQVALPHPDDVTGVQLHVFSERFAVPHDRGVGTGAEHGGAAGAVPKETAVPREDVGGEEQGVRLRAVLMVALPTECQVWPSEKQQQVRTVVRRVNGVLCGVVVAALRLLPLRLLSFSLGPRPRRTEALCFGPVVPLGGDRRAVNAILFQARFRALGALRRRLIQTLASILATRVPTFAVRSGLRVRIQEVHLTFTPPQFVASSPRSPRHEGGGHPGAALLQLSSLGVDA</sequence>
<name>A0A4Z2GL48_9TELE</name>
<gene>
    <name evidence="2" type="ORF">EYF80_035848</name>
</gene>
<organism evidence="2 3">
    <name type="scientific">Liparis tanakae</name>
    <name type="common">Tanaka's snailfish</name>
    <dbReference type="NCBI Taxonomy" id="230148"/>
    <lineage>
        <taxon>Eukaryota</taxon>
        <taxon>Metazoa</taxon>
        <taxon>Chordata</taxon>
        <taxon>Craniata</taxon>
        <taxon>Vertebrata</taxon>
        <taxon>Euteleostomi</taxon>
        <taxon>Actinopterygii</taxon>
        <taxon>Neopterygii</taxon>
        <taxon>Teleostei</taxon>
        <taxon>Neoteleostei</taxon>
        <taxon>Acanthomorphata</taxon>
        <taxon>Eupercaria</taxon>
        <taxon>Perciformes</taxon>
        <taxon>Cottioidei</taxon>
        <taxon>Cottales</taxon>
        <taxon>Liparidae</taxon>
        <taxon>Liparis</taxon>
    </lineage>
</organism>
<evidence type="ECO:0000256" key="1">
    <source>
        <dbReference type="SAM" id="MobiDB-lite"/>
    </source>
</evidence>
<protein>
    <submittedName>
        <fullName evidence="2">Uncharacterized protein</fullName>
    </submittedName>
</protein>
<dbReference type="AlphaFoldDB" id="A0A4Z2GL48"/>
<dbReference type="Proteomes" id="UP000314294">
    <property type="component" value="Unassembled WGS sequence"/>
</dbReference>
<reference evidence="2 3" key="1">
    <citation type="submission" date="2019-03" db="EMBL/GenBank/DDBJ databases">
        <title>First draft genome of Liparis tanakae, snailfish: a comprehensive survey of snailfish specific genes.</title>
        <authorList>
            <person name="Kim W."/>
            <person name="Song I."/>
            <person name="Jeong J.-H."/>
            <person name="Kim D."/>
            <person name="Kim S."/>
            <person name="Ryu S."/>
            <person name="Song J.Y."/>
            <person name="Lee S.K."/>
        </authorList>
    </citation>
    <scope>NUCLEOTIDE SEQUENCE [LARGE SCALE GENOMIC DNA]</scope>
    <source>
        <tissue evidence="2">Muscle</tissue>
    </source>
</reference>
<proteinExistence type="predicted"/>
<comment type="caution">
    <text evidence="2">The sequence shown here is derived from an EMBL/GenBank/DDBJ whole genome shotgun (WGS) entry which is preliminary data.</text>
</comment>
<dbReference type="EMBL" id="SRLO01000501">
    <property type="protein sequence ID" value="TNN53950.1"/>
    <property type="molecule type" value="Genomic_DNA"/>
</dbReference>
<accession>A0A4Z2GL48</accession>
<keyword evidence="3" id="KW-1185">Reference proteome</keyword>